<sequence length="72" mass="8533">MGFFVWAESLALLLMGLTGSLGKLARSIEEVFIQKKHFMIVKQSPQTIDGDRFRFDRFILFVEEWIRRNLRV</sequence>
<dbReference type="AlphaFoldDB" id="A0AAE3HBW7"/>
<dbReference type="Proteomes" id="UP001206983">
    <property type="component" value="Unassembled WGS sequence"/>
</dbReference>
<keyword evidence="2" id="KW-1185">Reference proteome</keyword>
<reference evidence="1 2" key="1">
    <citation type="journal article" date="2011" name="Appl. Environ. Microbiol.">
        <title>Methanogenic archaea isolated from Taiwan's Chelungpu fault.</title>
        <authorList>
            <person name="Wu S.Y."/>
            <person name="Lai M.C."/>
        </authorList>
    </citation>
    <scope>NUCLEOTIDE SEQUENCE [LARGE SCALE GENOMIC DNA]</scope>
    <source>
        <strain evidence="1 2">St545Mb</strain>
    </source>
</reference>
<accession>A0AAE3HBW7</accession>
<evidence type="ECO:0000313" key="1">
    <source>
        <dbReference type="EMBL" id="MCQ6963481.1"/>
    </source>
</evidence>
<name>A0AAE3HBW7_9EURY</name>
<proteinExistence type="predicted"/>
<evidence type="ECO:0000313" key="2">
    <source>
        <dbReference type="Proteomes" id="UP001206983"/>
    </source>
</evidence>
<organism evidence="1 2">
    <name type="scientific">Methanolobus chelungpuianus</name>
    <dbReference type="NCBI Taxonomy" id="502115"/>
    <lineage>
        <taxon>Archaea</taxon>
        <taxon>Methanobacteriati</taxon>
        <taxon>Methanobacteriota</taxon>
        <taxon>Stenosarchaea group</taxon>
        <taxon>Methanomicrobia</taxon>
        <taxon>Methanosarcinales</taxon>
        <taxon>Methanosarcinaceae</taxon>
        <taxon>Methanolobus</taxon>
    </lineage>
</organism>
<gene>
    <name evidence="1" type="ORF">PV02_10245</name>
</gene>
<protein>
    <submittedName>
        <fullName evidence="1">Uncharacterized protein</fullName>
    </submittedName>
</protein>
<dbReference type="RefSeq" id="WP_256623350.1">
    <property type="nucleotide sequence ID" value="NZ_JTEO01000006.1"/>
</dbReference>
<comment type="caution">
    <text evidence="1">The sequence shown here is derived from an EMBL/GenBank/DDBJ whole genome shotgun (WGS) entry which is preliminary data.</text>
</comment>
<dbReference type="EMBL" id="JTEO01000006">
    <property type="protein sequence ID" value="MCQ6963481.1"/>
    <property type="molecule type" value="Genomic_DNA"/>
</dbReference>